<evidence type="ECO:0000256" key="2">
    <source>
        <dbReference type="ARBA" id="ARBA00022679"/>
    </source>
</evidence>
<dbReference type="PROSITE" id="PS00107">
    <property type="entry name" value="PROTEIN_KINASE_ATP"/>
    <property type="match status" value="1"/>
</dbReference>
<evidence type="ECO:0000256" key="3">
    <source>
        <dbReference type="ARBA" id="ARBA00022741"/>
    </source>
</evidence>
<dbReference type="PROSITE" id="PS00108">
    <property type="entry name" value="PROTEIN_KINASE_ST"/>
    <property type="match status" value="1"/>
</dbReference>
<feature type="binding site" evidence="6">
    <location>
        <position position="56"/>
    </location>
    <ligand>
        <name>ATP</name>
        <dbReference type="ChEBI" id="CHEBI:30616"/>
    </ligand>
</feature>
<dbReference type="PANTHER" id="PTHR24345">
    <property type="entry name" value="SERINE/THREONINE-PROTEIN KINASE PLK"/>
    <property type="match status" value="1"/>
</dbReference>
<evidence type="ECO:0000313" key="9">
    <source>
        <dbReference type="EMBL" id="PVH98594.1"/>
    </source>
</evidence>
<feature type="region of interest" description="Disordered" evidence="7">
    <location>
        <begin position="401"/>
        <end position="454"/>
    </location>
</feature>
<dbReference type="GO" id="GO:0005737">
    <property type="term" value="C:cytoplasm"/>
    <property type="evidence" value="ECO:0007669"/>
    <property type="project" value="TreeGrafter"/>
</dbReference>
<feature type="compositionally biased region" description="Polar residues" evidence="7">
    <location>
        <begin position="409"/>
        <end position="418"/>
    </location>
</feature>
<dbReference type="AlphaFoldDB" id="A0A2V1DN85"/>
<dbReference type="SUPFAM" id="SSF82615">
    <property type="entry name" value="Polo-box domain"/>
    <property type="match status" value="2"/>
</dbReference>
<evidence type="ECO:0000256" key="1">
    <source>
        <dbReference type="ARBA" id="ARBA00022527"/>
    </source>
</evidence>
<evidence type="ECO:0000256" key="4">
    <source>
        <dbReference type="ARBA" id="ARBA00022777"/>
    </source>
</evidence>
<name>A0A2V1DN85_9PLEO</name>
<organism evidence="9 10">
    <name type="scientific">Periconia macrospinosa</name>
    <dbReference type="NCBI Taxonomy" id="97972"/>
    <lineage>
        <taxon>Eukaryota</taxon>
        <taxon>Fungi</taxon>
        <taxon>Dikarya</taxon>
        <taxon>Ascomycota</taxon>
        <taxon>Pezizomycotina</taxon>
        <taxon>Dothideomycetes</taxon>
        <taxon>Pleosporomycetidae</taxon>
        <taxon>Pleosporales</taxon>
        <taxon>Massarineae</taxon>
        <taxon>Periconiaceae</taxon>
        <taxon>Periconia</taxon>
    </lineage>
</organism>
<accession>A0A2V1DN85</accession>
<dbReference type="Pfam" id="PF00069">
    <property type="entry name" value="Pkinase"/>
    <property type="match status" value="1"/>
</dbReference>
<feature type="domain" description="Protein kinase" evidence="8">
    <location>
        <begin position="23"/>
        <end position="289"/>
    </location>
</feature>
<dbReference type="InterPro" id="IPR017441">
    <property type="entry name" value="Protein_kinase_ATP_BS"/>
</dbReference>
<feature type="region of interest" description="Disordered" evidence="7">
    <location>
        <begin position="1"/>
        <end position="26"/>
    </location>
</feature>
<evidence type="ECO:0000259" key="8">
    <source>
        <dbReference type="PROSITE" id="PS50011"/>
    </source>
</evidence>
<dbReference type="Proteomes" id="UP000244855">
    <property type="component" value="Unassembled WGS sequence"/>
</dbReference>
<reference evidence="9 10" key="1">
    <citation type="journal article" date="2018" name="Sci. Rep.">
        <title>Comparative genomics provides insights into the lifestyle and reveals functional heterogeneity of dark septate endophytic fungi.</title>
        <authorList>
            <person name="Knapp D.G."/>
            <person name="Nemeth J.B."/>
            <person name="Barry K."/>
            <person name="Hainaut M."/>
            <person name="Henrissat B."/>
            <person name="Johnson J."/>
            <person name="Kuo A."/>
            <person name="Lim J.H.P."/>
            <person name="Lipzen A."/>
            <person name="Nolan M."/>
            <person name="Ohm R.A."/>
            <person name="Tamas L."/>
            <person name="Grigoriev I.V."/>
            <person name="Spatafora J.W."/>
            <person name="Nagy L.G."/>
            <person name="Kovacs G.M."/>
        </authorList>
    </citation>
    <scope>NUCLEOTIDE SEQUENCE [LARGE SCALE GENOMIC DNA]</scope>
    <source>
        <strain evidence="9 10">DSE2036</strain>
    </source>
</reference>
<dbReference type="InterPro" id="IPR008271">
    <property type="entry name" value="Ser/Thr_kinase_AS"/>
</dbReference>
<dbReference type="InterPro" id="IPR033701">
    <property type="entry name" value="POLO_box_1"/>
</dbReference>
<feature type="compositionally biased region" description="Polar residues" evidence="7">
    <location>
        <begin position="525"/>
        <end position="535"/>
    </location>
</feature>
<dbReference type="GO" id="GO:0005816">
    <property type="term" value="C:spindle pole body"/>
    <property type="evidence" value="ECO:0007669"/>
    <property type="project" value="TreeGrafter"/>
</dbReference>
<dbReference type="SUPFAM" id="SSF56112">
    <property type="entry name" value="Protein kinase-like (PK-like)"/>
    <property type="match status" value="1"/>
</dbReference>
<keyword evidence="4 9" id="KW-0418">Kinase</keyword>
<dbReference type="GO" id="GO:0004674">
    <property type="term" value="F:protein serine/threonine kinase activity"/>
    <property type="evidence" value="ECO:0007669"/>
    <property type="project" value="UniProtKB-KW"/>
</dbReference>
<proteinExistence type="predicted"/>
<keyword evidence="2" id="KW-0808">Transferase</keyword>
<evidence type="ECO:0000313" key="10">
    <source>
        <dbReference type="Proteomes" id="UP000244855"/>
    </source>
</evidence>
<sequence>MSASSVHADAPPEVVRDPEGLEYETGPQLGKGGFAICHRAKLLGHESLGNTTVALKIVKSKMEPPKLAQKFVTELQIHSKLSHPNIVEFYRAFSFSPSTYVVLELCENGSLADAIKKRKYFTMPEIRRFMIQTCGAIKYLHQRNIVHRDLKTGNLFLDRDMNVKVGDFGLAALLVNQSDWGAIRRTTLCGTPNYLAPEVLEKTGKGHDEKVDLWAIGIMMYTLAVGRAPFHAAKREDIYRKLKAREYSWPDIAKCGNEITDDLRDIVSLLLVHEDDRPTPDQIVAHPFFKLGYIPLTLDSGCTSRIPKWSKIRPPTPAMIKRGYTDEWWTLCKASAVGEYEPGKSFGAYGSRRNKTVARDCQKEIESGKQPNIPFAKDVVYLPFPARVQWPFQGASGLSDITEEKESSSEGTALVETTGNDRVKGRLPRTTRREEPMPTLKENNEPLPEVVASRRVVDKQPARIRSVRKISNPGRVTAATAPLAVPLRVPKDTRSIQRAKSTKESSKQKQPEQAEQEIPQARLAKSTSRTSQKSNVPAPKPAAQQSTTARGAPLLRTVGPEIPASDPVSTLAQLETFRNNLQRALERRPSHSRREKPPQLPFVAKWVDYSRKYGVGYVLDDGSVGCMTTATESFPVTIAFVTNGVHHLKEMSKNAEYLKDIPIQLYAAPKKNKGMTGVEITDQRRQDDIRWNWQKFAKYMCMQLGEEDMRMRDIERPNFVKFYQRLGNLGIWGFDDGSFQFNFPDHTKLVLSSDAGYGKFVCMPVKATKILRETGDVPWHYVRGRETLYGSLQQLMYGSVGKEDTYKELTEGNGLRSKIEFIHSFFSEWIDGGGLGCLADIKSWKWQGPQLNCDPKRLDWSSVGRYGGDVF</sequence>
<dbReference type="InterPro" id="IPR000719">
    <property type="entry name" value="Prot_kinase_dom"/>
</dbReference>
<dbReference type="FunFam" id="1.10.510.10:FF:000762">
    <property type="entry name" value="Serine/threonine-protein kinase"/>
    <property type="match status" value="1"/>
</dbReference>
<keyword evidence="3 6" id="KW-0547">Nucleotide-binding</keyword>
<keyword evidence="5 6" id="KW-0067">ATP-binding</keyword>
<dbReference type="OrthoDB" id="408964at2759"/>
<dbReference type="STRING" id="97972.A0A2V1DN85"/>
<dbReference type="GO" id="GO:0000776">
    <property type="term" value="C:kinetochore"/>
    <property type="evidence" value="ECO:0007669"/>
    <property type="project" value="TreeGrafter"/>
</dbReference>
<dbReference type="Gene3D" id="3.30.1120.30">
    <property type="entry name" value="POLO box domain"/>
    <property type="match status" value="2"/>
</dbReference>
<protein>
    <submittedName>
        <fullName evidence="9">Pkinase-domain-containing protein</fullName>
    </submittedName>
</protein>
<dbReference type="PROSITE" id="PS50011">
    <property type="entry name" value="PROTEIN_KINASE_DOM"/>
    <property type="match status" value="1"/>
</dbReference>
<keyword evidence="10" id="KW-1185">Reference proteome</keyword>
<dbReference type="CDD" id="cd13118">
    <property type="entry name" value="POLO_box_1"/>
    <property type="match status" value="1"/>
</dbReference>
<dbReference type="GO" id="GO:0005634">
    <property type="term" value="C:nucleus"/>
    <property type="evidence" value="ECO:0007669"/>
    <property type="project" value="TreeGrafter"/>
</dbReference>
<dbReference type="Gene3D" id="1.10.510.10">
    <property type="entry name" value="Transferase(Phosphotransferase) domain 1"/>
    <property type="match status" value="1"/>
</dbReference>
<dbReference type="GO" id="GO:0007052">
    <property type="term" value="P:mitotic spindle organization"/>
    <property type="evidence" value="ECO:0007669"/>
    <property type="project" value="TreeGrafter"/>
</dbReference>
<dbReference type="EMBL" id="KZ805410">
    <property type="protein sequence ID" value="PVH98594.1"/>
    <property type="molecule type" value="Genomic_DNA"/>
</dbReference>
<dbReference type="CDD" id="cd13117">
    <property type="entry name" value="POLO_box_2"/>
    <property type="match status" value="1"/>
</dbReference>
<dbReference type="InterPro" id="IPR011009">
    <property type="entry name" value="Kinase-like_dom_sf"/>
</dbReference>
<dbReference type="GO" id="GO:0005524">
    <property type="term" value="F:ATP binding"/>
    <property type="evidence" value="ECO:0007669"/>
    <property type="project" value="UniProtKB-UniRule"/>
</dbReference>
<keyword evidence="1" id="KW-0723">Serine/threonine-protein kinase</keyword>
<feature type="compositionally biased region" description="Basic and acidic residues" evidence="7">
    <location>
        <begin position="489"/>
        <end position="512"/>
    </location>
</feature>
<evidence type="ECO:0000256" key="6">
    <source>
        <dbReference type="PROSITE-ProRule" id="PRU10141"/>
    </source>
</evidence>
<feature type="region of interest" description="Disordered" evidence="7">
    <location>
        <begin position="481"/>
        <end position="551"/>
    </location>
</feature>
<dbReference type="GO" id="GO:0000922">
    <property type="term" value="C:spindle pole"/>
    <property type="evidence" value="ECO:0007669"/>
    <property type="project" value="TreeGrafter"/>
</dbReference>
<evidence type="ECO:0000256" key="7">
    <source>
        <dbReference type="SAM" id="MobiDB-lite"/>
    </source>
</evidence>
<gene>
    <name evidence="9" type="ORF">DM02DRAFT_43547</name>
</gene>
<evidence type="ECO:0000256" key="5">
    <source>
        <dbReference type="ARBA" id="ARBA00022840"/>
    </source>
</evidence>
<dbReference type="SMART" id="SM00220">
    <property type="entry name" value="S_TKc"/>
    <property type="match status" value="1"/>
</dbReference>
<dbReference type="InterPro" id="IPR036947">
    <property type="entry name" value="POLO_box_dom_sf"/>
</dbReference>
<dbReference type="InterPro" id="IPR033695">
    <property type="entry name" value="POLO_box_2"/>
</dbReference>
<dbReference type="PANTHER" id="PTHR24345:SF0">
    <property type="entry name" value="CELL CYCLE SERINE_THREONINE-PROTEIN KINASE CDC5_MSD2"/>
    <property type="match status" value="1"/>
</dbReference>